<organism evidence="7 8">
    <name type="scientific">Chitinophaga hostae</name>
    <dbReference type="NCBI Taxonomy" id="2831022"/>
    <lineage>
        <taxon>Bacteria</taxon>
        <taxon>Pseudomonadati</taxon>
        <taxon>Bacteroidota</taxon>
        <taxon>Chitinophagia</taxon>
        <taxon>Chitinophagales</taxon>
        <taxon>Chitinophagaceae</taxon>
        <taxon>Chitinophaga</taxon>
    </lineage>
</organism>
<dbReference type="InterPro" id="IPR013780">
    <property type="entry name" value="Glyco_hydro_b"/>
</dbReference>
<dbReference type="InterPro" id="IPR013785">
    <property type="entry name" value="Aldolase_TIM"/>
</dbReference>
<sequence length="681" mass="75187">MGSFFKYCRCLLLTTALGCIVTHLYAQQNGAIKNIAFGKNNRISYNLQNGKYNVWVNGKIMIKDAFSWYQDKGQPDTAANIPRSFSVAPLKDAAGTGKQYSITAIVNGVKQQQVFYVYTGDNGFYTSLVLQGNGAHSRSMSPLTTDALQFAGNDTMHAVQVPFDNDAWVKYYAANLDQANFTSAEVTAVFNTNDNKGLVIGSVEHSNWKTGIAIKGVGKLTAALSVLAGWTDSAGTRDVIRHGIVSTGDTLCRSPKIYVLPAGDWRTGMEQYASANRYAAPRYIFNWVAAKPFGWNSWGSMQTKLSLPKAKAVVDFFADSCKGFRSADHTLYIDLDSYWDNLTTNGMSGDFSQLEAFSAYCKQKGFKPGIYWAPFVDWGKSSRKVEGSEYNYDETWTKVNGKYHEMDGARAMDPTHPATKARIAFLMKRFKAAGFEMIKIDFIGHAAIEADAFYNPAVHTGMQAFREGMEYLVDQLDGKMLVYAAISPNMATGRYVHTRRIACDAFKNIDETAYTMNATSYGWWQNMLYDFSDADHVVFEGATAGANKARLLSAIVTGSVITGDDFSVYSHASAVAQQWLQNQELLNVARQGGVFRPVDHHNGTQASGIFVKKSGRYTYVALINYTQQAAAFELPLQQAGLPASEVYRAKELFSGKISSEKKSIRAVLPGADAMIYQLESK</sequence>
<comment type="caution">
    <text evidence="7">The sequence shown here is derived from an EMBL/GenBank/DDBJ whole genome shotgun (WGS) entry which is preliminary data.</text>
</comment>
<feature type="signal peptide" evidence="5">
    <location>
        <begin position="1"/>
        <end position="26"/>
    </location>
</feature>
<feature type="chain" id="PRO_5047053841" description="Alpha galactosidase C-terminal domain-containing protein" evidence="5">
    <location>
        <begin position="27"/>
        <end position="681"/>
    </location>
</feature>
<dbReference type="SUPFAM" id="SSF51445">
    <property type="entry name" value="(Trans)glycosidases"/>
    <property type="match status" value="1"/>
</dbReference>
<dbReference type="EMBL" id="JAGTXB010000026">
    <property type="protein sequence ID" value="MBS0031871.1"/>
    <property type="molecule type" value="Genomic_DNA"/>
</dbReference>
<keyword evidence="3" id="KW-0378">Hydrolase</keyword>
<evidence type="ECO:0000313" key="8">
    <source>
        <dbReference type="Proteomes" id="UP000676386"/>
    </source>
</evidence>
<evidence type="ECO:0000256" key="2">
    <source>
        <dbReference type="ARBA" id="ARBA00022729"/>
    </source>
</evidence>
<name>A0ABS5J9I3_9BACT</name>
<evidence type="ECO:0000313" key="7">
    <source>
        <dbReference type="EMBL" id="MBS0031871.1"/>
    </source>
</evidence>
<evidence type="ECO:0000256" key="4">
    <source>
        <dbReference type="ARBA" id="ARBA00023295"/>
    </source>
</evidence>
<dbReference type="Gene3D" id="2.60.40.1180">
    <property type="entry name" value="Golgi alpha-mannosidase II"/>
    <property type="match status" value="1"/>
</dbReference>
<evidence type="ECO:0000259" key="6">
    <source>
        <dbReference type="Pfam" id="PF17801"/>
    </source>
</evidence>
<evidence type="ECO:0000256" key="3">
    <source>
        <dbReference type="ARBA" id="ARBA00022801"/>
    </source>
</evidence>
<proteinExistence type="inferred from homology"/>
<dbReference type="PANTHER" id="PTHR11452">
    <property type="entry name" value="ALPHA-GALACTOSIDASE/ALPHA-N-ACETYLGALACTOSAMINIDASE"/>
    <property type="match status" value="1"/>
</dbReference>
<dbReference type="InterPro" id="IPR017853">
    <property type="entry name" value="GH"/>
</dbReference>
<reference evidence="7 8" key="1">
    <citation type="submission" date="2021-04" db="EMBL/GenBank/DDBJ databases">
        <title>Chitinophaga sp. nov., isolated from the rhizosphere soil.</title>
        <authorList>
            <person name="He S."/>
        </authorList>
    </citation>
    <scope>NUCLEOTIDE SEQUENCE [LARGE SCALE GENOMIC DNA]</scope>
    <source>
        <strain evidence="7 8">2R12</strain>
    </source>
</reference>
<dbReference type="Pfam" id="PF17801">
    <property type="entry name" value="Melibiase_C"/>
    <property type="match status" value="1"/>
</dbReference>
<feature type="domain" description="Alpha galactosidase C-terminal" evidence="6">
    <location>
        <begin position="615"/>
        <end position="678"/>
    </location>
</feature>
<accession>A0ABS5J9I3</accession>
<keyword evidence="4" id="KW-0326">Glycosidase</keyword>
<comment type="similarity">
    <text evidence="1">Belongs to the glycosyl hydrolase 27 family.</text>
</comment>
<dbReference type="InterPro" id="IPR002241">
    <property type="entry name" value="Glyco_hydro_27"/>
</dbReference>
<protein>
    <recommendedName>
        <fullName evidence="6">Alpha galactosidase C-terminal domain-containing protein</fullName>
    </recommendedName>
</protein>
<dbReference type="RefSeq" id="WP_211977031.1">
    <property type="nucleotide sequence ID" value="NZ_CBFHAM010000047.1"/>
</dbReference>
<keyword evidence="2 5" id="KW-0732">Signal</keyword>
<gene>
    <name evidence="7" type="ORF">KE626_31355</name>
</gene>
<evidence type="ECO:0000256" key="5">
    <source>
        <dbReference type="SAM" id="SignalP"/>
    </source>
</evidence>
<dbReference type="InterPro" id="IPR041233">
    <property type="entry name" value="Melibiase_C"/>
</dbReference>
<evidence type="ECO:0000256" key="1">
    <source>
        <dbReference type="ARBA" id="ARBA00009743"/>
    </source>
</evidence>
<dbReference type="Gene3D" id="3.20.20.70">
    <property type="entry name" value="Aldolase class I"/>
    <property type="match status" value="1"/>
</dbReference>
<dbReference type="Proteomes" id="UP000676386">
    <property type="component" value="Unassembled WGS sequence"/>
</dbReference>
<dbReference type="PANTHER" id="PTHR11452:SF75">
    <property type="entry name" value="ALPHA-GALACTOSIDASE MEL1"/>
    <property type="match status" value="1"/>
</dbReference>
<keyword evidence="8" id="KW-1185">Reference proteome</keyword>